<dbReference type="Pfam" id="PF23793">
    <property type="entry name" value="LysC"/>
    <property type="match status" value="1"/>
</dbReference>
<evidence type="ECO:0000313" key="2">
    <source>
        <dbReference type="Proteomes" id="UP000293850"/>
    </source>
</evidence>
<proteinExistence type="predicted"/>
<dbReference type="EMBL" id="CP037864">
    <property type="protein sequence ID" value="QBM22325.1"/>
    <property type="molecule type" value="Genomic_DNA"/>
</dbReference>
<dbReference type="Proteomes" id="UP000293850">
    <property type="component" value="Chromosome"/>
</dbReference>
<evidence type="ECO:0000313" key="1">
    <source>
        <dbReference type="EMBL" id="QBM22325.1"/>
    </source>
</evidence>
<organism evidence="1 2">
    <name type="scientific">Citrobacter arsenatis</name>
    <dbReference type="NCBI Taxonomy" id="2546350"/>
    <lineage>
        <taxon>Bacteria</taxon>
        <taxon>Pseudomonadati</taxon>
        <taxon>Pseudomonadota</taxon>
        <taxon>Gammaproteobacteria</taxon>
        <taxon>Enterobacterales</taxon>
        <taxon>Enterobacteriaceae</taxon>
        <taxon>Citrobacter</taxon>
    </lineage>
</organism>
<keyword evidence="2" id="KW-1185">Reference proteome</keyword>
<dbReference type="InterPro" id="IPR058979">
    <property type="entry name" value="LysC-like"/>
</dbReference>
<name>A0A4P6WKW4_9ENTR</name>
<accession>A0A4P6WKW4</accession>
<reference evidence="1 2" key="1">
    <citation type="submission" date="2019-03" db="EMBL/GenBank/DDBJ databases">
        <title>Complete genome sequence of an arsenate-respiring bacteria, Citrobacter sp. LY-1.</title>
        <authorList>
            <person name="Wang H."/>
            <person name="Liu Y."/>
            <person name="Li Q."/>
            <person name="Huang J."/>
        </authorList>
    </citation>
    <scope>NUCLEOTIDE SEQUENCE [LARGE SCALE GENOMIC DNA]</scope>
    <source>
        <strain evidence="1 2">LY-1</strain>
    </source>
</reference>
<sequence length="79" mass="8708">MTSCADRQIQYEVVKTPTVPIPANLLVDCFIPTIKEDMTFGDSVQLNVALLSALDTCNGQVRTIREIESSRQGKIAQPQ</sequence>
<protein>
    <submittedName>
        <fullName evidence="1">Peptidase</fullName>
    </submittedName>
</protein>
<dbReference type="KEGG" id="cars:E1B03_07685"/>
<dbReference type="AlphaFoldDB" id="A0A4P6WKW4"/>
<gene>
    <name evidence="1" type="ORF">E1B03_07685</name>
</gene>